<evidence type="ECO:0000256" key="1">
    <source>
        <dbReference type="SAM" id="Phobius"/>
    </source>
</evidence>
<evidence type="ECO:0000313" key="3">
    <source>
        <dbReference type="Proteomes" id="UP000644010"/>
    </source>
</evidence>
<reference evidence="2 3" key="1">
    <citation type="submission" date="2020-08" db="EMBL/GenBank/DDBJ databases">
        <title>Genome public.</title>
        <authorList>
            <person name="Liu C."/>
            <person name="Sun Q."/>
        </authorList>
    </citation>
    <scope>NUCLEOTIDE SEQUENCE [LARGE SCALE GENOMIC DNA]</scope>
    <source>
        <strain evidence="2 3">BX2</strain>
    </source>
</reference>
<keyword evidence="1" id="KW-0472">Membrane</keyword>
<evidence type="ECO:0000313" key="2">
    <source>
        <dbReference type="EMBL" id="MBC5642592.1"/>
    </source>
</evidence>
<sequence>MKKKNLWLIIGVIIAIVLLMVWLFVGTTLEEVTNPETAPMEIEQNV</sequence>
<proteinExistence type="predicted"/>
<dbReference type="RefSeq" id="WP_167754494.1">
    <property type="nucleotide sequence ID" value="NZ_JACOOI010000005.1"/>
</dbReference>
<evidence type="ECO:0008006" key="4">
    <source>
        <dbReference type="Google" id="ProtNLM"/>
    </source>
</evidence>
<comment type="caution">
    <text evidence="2">The sequence shown here is derived from an EMBL/GenBank/DDBJ whole genome shotgun (WGS) entry which is preliminary data.</text>
</comment>
<dbReference type="Proteomes" id="UP000644010">
    <property type="component" value="Unassembled WGS sequence"/>
</dbReference>
<dbReference type="EMBL" id="JACOOI010000005">
    <property type="protein sequence ID" value="MBC5642592.1"/>
    <property type="molecule type" value="Genomic_DNA"/>
</dbReference>
<accession>A0ABR7DYN5</accession>
<keyword evidence="3" id="KW-1185">Reference proteome</keyword>
<organism evidence="2 3">
    <name type="scientific">Parabacteroides segnis</name>
    <dbReference type="NCBI Taxonomy" id="2763058"/>
    <lineage>
        <taxon>Bacteria</taxon>
        <taxon>Pseudomonadati</taxon>
        <taxon>Bacteroidota</taxon>
        <taxon>Bacteroidia</taxon>
        <taxon>Bacteroidales</taxon>
        <taxon>Tannerellaceae</taxon>
        <taxon>Parabacteroides</taxon>
    </lineage>
</organism>
<keyword evidence="1" id="KW-0812">Transmembrane</keyword>
<protein>
    <recommendedName>
        <fullName evidence="4">CcoQ/FixQ family Cbb3-type cytochrome c oxidase assembly chaperone</fullName>
    </recommendedName>
</protein>
<gene>
    <name evidence="2" type="ORF">H8S77_06790</name>
</gene>
<keyword evidence="1" id="KW-1133">Transmembrane helix</keyword>
<feature type="transmembrane region" description="Helical" evidence="1">
    <location>
        <begin position="7"/>
        <end position="25"/>
    </location>
</feature>
<name>A0ABR7DYN5_9BACT</name>